<keyword evidence="2" id="KW-0690">Ribosome biogenesis</keyword>
<gene>
    <name evidence="12" type="ORF">C8A00DRAFT_35248</name>
</gene>
<dbReference type="CDD" id="cd05708">
    <property type="entry name" value="S1_Rrp5_repeat_sc12"/>
    <property type="match status" value="1"/>
</dbReference>
<dbReference type="CDD" id="cd05697">
    <property type="entry name" value="S1_Rrp5_repeat_hs5"/>
    <property type="match status" value="1"/>
</dbReference>
<evidence type="ECO:0000256" key="4">
    <source>
        <dbReference type="ARBA" id="ARBA00022553"/>
    </source>
</evidence>
<dbReference type="SUPFAM" id="SSF50249">
    <property type="entry name" value="Nucleic acid-binding proteins"/>
    <property type="match status" value="12"/>
</dbReference>
<dbReference type="Pfam" id="PF00575">
    <property type="entry name" value="S1"/>
    <property type="match status" value="5"/>
</dbReference>
<dbReference type="CDD" id="cd05698">
    <property type="entry name" value="S1_Rrp5_repeat_hs6_sc5"/>
    <property type="match status" value="1"/>
</dbReference>
<dbReference type="FunFam" id="2.40.50.140:FF:000278">
    <property type="entry name" value="rRNA biogenesis protein rrp5"/>
    <property type="match status" value="1"/>
</dbReference>
<dbReference type="InterPro" id="IPR003029">
    <property type="entry name" value="S1_domain"/>
</dbReference>
<protein>
    <recommendedName>
        <fullName evidence="8">rRNA biogenesis protein RRP5</fullName>
    </recommendedName>
    <alternativeName>
        <fullName evidence="9">Ribosomal RNA-processing protein 5</fullName>
    </alternativeName>
</protein>
<dbReference type="FunFam" id="2.40.50.140:FF:000279">
    <property type="entry name" value="rRNA biogenesis protein rrp5"/>
    <property type="match status" value="1"/>
</dbReference>
<evidence type="ECO:0000256" key="6">
    <source>
        <dbReference type="ARBA" id="ARBA00023242"/>
    </source>
</evidence>
<keyword evidence="5" id="KW-0677">Repeat</keyword>
<dbReference type="InterPro" id="IPR003107">
    <property type="entry name" value="HAT"/>
</dbReference>
<evidence type="ECO:0000313" key="13">
    <source>
        <dbReference type="Proteomes" id="UP001302745"/>
    </source>
</evidence>
<comment type="caution">
    <text evidence="12">The sequence shown here is derived from an EMBL/GenBank/DDBJ whole genome shotgun (WGS) entry which is preliminary data.</text>
</comment>
<feature type="domain" description="S1 motif" evidence="11">
    <location>
        <begin position="837"/>
        <end position="906"/>
    </location>
</feature>
<dbReference type="CDD" id="cd05706">
    <property type="entry name" value="S1_Rrp5_repeat_sc10"/>
    <property type="match status" value="1"/>
</dbReference>
<feature type="domain" description="S1 motif" evidence="11">
    <location>
        <begin position="653"/>
        <end position="722"/>
    </location>
</feature>
<name>A0AAN6VIA1_9PEZI</name>
<dbReference type="FunFam" id="2.40.50.140:FF:000266">
    <property type="entry name" value="rRNA biogenesis protein rrp5"/>
    <property type="match status" value="1"/>
</dbReference>
<feature type="region of interest" description="Disordered" evidence="10">
    <location>
        <begin position="1393"/>
        <end position="1453"/>
    </location>
</feature>
<dbReference type="FunFam" id="2.40.50.140:FF:000159">
    <property type="entry name" value="rRNA biogenesis protein rrp5"/>
    <property type="match status" value="1"/>
</dbReference>
<dbReference type="FunFam" id="2.40.50.140:FF:000155">
    <property type="entry name" value="rRNA biogenesis protein RRP5"/>
    <property type="match status" value="1"/>
</dbReference>
<feature type="domain" description="S1 motif" evidence="11">
    <location>
        <begin position="559"/>
        <end position="633"/>
    </location>
</feature>
<dbReference type="FunFam" id="2.40.50.140:FF:000103">
    <property type="entry name" value="protein RRP5 homolog"/>
    <property type="match status" value="2"/>
</dbReference>
<feature type="domain" description="S1 motif" evidence="11">
    <location>
        <begin position="1316"/>
        <end position="1387"/>
    </location>
</feature>
<dbReference type="Pfam" id="PF23459">
    <property type="entry name" value="S1_RRP5"/>
    <property type="match status" value="3"/>
</dbReference>
<reference evidence="12" key="2">
    <citation type="submission" date="2023-05" db="EMBL/GenBank/DDBJ databases">
        <authorList>
            <consortium name="Lawrence Berkeley National Laboratory"/>
            <person name="Steindorff A."/>
            <person name="Hensen N."/>
            <person name="Bonometti L."/>
            <person name="Westerberg I."/>
            <person name="Brannstrom I.O."/>
            <person name="Guillou S."/>
            <person name="Cros-Aarteil S."/>
            <person name="Calhoun S."/>
            <person name="Haridas S."/>
            <person name="Kuo A."/>
            <person name="Mondo S."/>
            <person name="Pangilinan J."/>
            <person name="Riley R."/>
            <person name="Labutti K."/>
            <person name="Andreopoulos B."/>
            <person name="Lipzen A."/>
            <person name="Chen C."/>
            <person name="Yanf M."/>
            <person name="Daum C."/>
            <person name="Ng V."/>
            <person name="Clum A."/>
            <person name="Ohm R."/>
            <person name="Martin F."/>
            <person name="Silar P."/>
            <person name="Natvig D."/>
            <person name="Lalanne C."/>
            <person name="Gautier V."/>
            <person name="Ament-Velasquez S.L."/>
            <person name="Kruys A."/>
            <person name="Hutchinson M.I."/>
            <person name="Powell A.J."/>
            <person name="Barry K."/>
            <person name="Miller A.N."/>
            <person name="Grigoriev I.V."/>
            <person name="Debuchy R."/>
            <person name="Gladieux P."/>
            <person name="Thoren M.H."/>
            <person name="Johannesson H."/>
        </authorList>
    </citation>
    <scope>NUCLEOTIDE SEQUENCE</scope>
    <source>
        <strain evidence="12">CBS 538.74</strain>
    </source>
</reference>
<feature type="compositionally biased region" description="Basic and acidic residues" evidence="10">
    <location>
        <begin position="50"/>
        <end position="69"/>
    </location>
</feature>
<dbReference type="EMBL" id="MU856988">
    <property type="protein sequence ID" value="KAK4152072.1"/>
    <property type="molecule type" value="Genomic_DNA"/>
</dbReference>
<evidence type="ECO:0000256" key="3">
    <source>
        <dbReference type="ARBA" id="ARBA00022552"/>
    </source>
</evidence>
<evidence type="ECO:0000256" key="7">
    <source>
        <dbReference type="ARBA" id="ARBA00055575"/>
    </source>
</evidence>
<dbReference type="FunFam" id="2.40.50.140:FF:000196">
    <property type="entry name" value="rRNA biogenesis protein RRP5"/>
    <property type="match status" value="1"/>
</dbReference>
<dbReference type="Gene3D" id="2.40.50.140">
    <property type="entry name" value="Nucleic acid-binding proteins"/>
    <property type="match status" value="11"/>
</dbReference>
<feature type="compositionally biased region" description="Basic and acidic residues" evidence="10">
    <location>
        <begin position="32"/>
        <end position="43"/>
    </location>
</feature>
<feature type="compositionally biased region" description="Acidic residues" evidence="10">
    <location>
        <begin position="1395"/>
        <end position="1423"/>
    </location>
</feature>
<dbReference type="CDD" id="cd05707">
    <property type="entry name" value="S1_Rrp5_repeat_sc11"/>
    <property type="match status" value="1"/>
</dbReference>
<dbReference type="InterPro" id="IPR011990">
    <property type="entry name" value="TPR-like_helical_dom_sf"/>
</dbReference>
<dbReference type="CDD" id="cd05703">
    <property type="entry name" value="S1_Rrp5_repeat_hs12_sc9"/>
    <property type="match status" value="1"/>
</dbReference>
<feature type="region of interest" description="Disordered" evidence="10">
    <location>
        <begin position="1"/>
        <end position="95"/>
    </location>
</feature>
<dbReference type="CDD" id="cd05702">
    <property type="entry name" value="S1_Rrp5_repeat_hs11_sc8"/>
    <property type="match status" value="1"/>
</dbReference>
<dbReference type="SMART" id="SM00386">
    <property type="entry name" value="HAT"/>
    <property type="match status" value="4"/>
</dbReference>
<evidence type="ECO:0000256" key="1">
    <source>
        <dbReference type="ARBA" id="ARBA00004604"/>
    </source>
</evidence>
<dbReference type="PROSITE" id="PS50126">
    <property type="entry name" value="S1"/>
    <property type="match status" value="11"/>
</dbReference>
<organism evidence="12 13">
    <name type="scientific">Chaetomidium leptoderma</name>
    <dbReference type="NCBI Taxonomy" id="669021"/>
    <lineage>
        <taxon>Eukaryota</taxon>
        <taxon>Fungi</taxon>
        <taxon>Dikarya</taxon>
        <taxon>Ascomycota</taxon>
        <taxon>Pezizomycotina</taxon>
        <taxon>Sordariomycetes</taxon>
        <taxon>Sordariomycetidae</taxon>
        <taxon>Sordariales</taxon>
        <taxon>Chaetomiaceae</taxon>
        <taxon>Chaetomidium</taxon>
    </lineage>
</organism>
<dbReference type="Pfam" id="PF24685">
    <property type="entry name" value="OB_RRP5_4th"/>
    <property type="match status" value="1"/>
</dbReference>
<feature type="domain" description="S1 motif" evidence="11">
    <location>
        <begin position="1229"/>
        <end position="1296"/>
    </location>
</feature>
<dbReference type="Gene3D" id="1.25.40.10">
    <property type="entry name" value="Tetratricopeptide repeat domain"/>
    <property type="match status" value="1"/>
</dbReference>
<evidence type="ECO:0000256" key="5">
    <source>
        <dbReference type="ARBA" id="ARBA00022737"/>
    </source>
</evidence>
<dbReference type="GO" id="GO:0006364">
    <property type="term" value="P:rRNA processing"/>
    <property type="evidence" value="ECO:0007669"/>
    <property type="project" value="UniProtKB-KW"/>
</dbReference>
<dbReference type="CDD" id="cd04461">
    <property type="entry name" value="S1_Rrp5_repeat_hs8_sc7"/>
    <property type="match status" value="1"/>
</dbReference>
<feature type="region of interest" description="Disordered" evidence="10">
    <location>
        <begin position="114"/>
        <end position="143"/>
    </location>
</feature>
<keyword evidence="4" id="KW-0597">Phosphoprotein</keyword>
<dbReference type="CDD" id="cd05696">
    <property type="entry name" value="S1_Rrp5_repeat_hs4"/>
    <property type="match status" value="1"/>
</dbReference>
<evidence type="ECO:0000259" key="11">
    <source>
        <dbReference type="PROSITE" id="PS50126"/>
    </source>
</evidence>
<keyword evidence="13" id="KW-1185">Reference proteome</keyword>
<dbReference type="InterPro" id="IPR057301">
    <property type="entry name" value="Rrp5_OB_4th"/>
</dbReference>
<keyword evidence="3" id="KW-0698">rRNA processing</keyword>
<evidence type="ECO:0000256" key="10">
    <source>
        <dbReference type="SAM" id="MobiDB-lite"/>
    </source>
</evidence>
<feature type="domain" description="S1 motif" evidence="11">
    <location>
        <begin position="741"/>
        <end position="815"/>
    </location>
</feature>
<evidence type="ECO:0000256" key="9">
    <source>
        <dbReference type="ARBA" id="ARBA00076674"/>
    </source>
</evidence>
<feature type="domain" description="S1 motif" evidence="11">
    <location>
        <begin position="467"/>
        <end position="542"/>
    </location>
</feature>
<reference evidence="12" key="1">
    <citation type="journal article" date="2023" name="Mol. Phylogenet. Evol.">
        <title>Genome-scale phylogeny and comparative genomics of the fungal order Sordariales.</title>
        <authorList>
            <person name="Hensen N."/>
            <person name="Bonometti L."/>
            <person name="Westerberg I."/>
            <person name="Brannstrom I.O."/>
            <person name="Guillou S."/>
            <person name="Cros-Aarteil S."/>
            <person name="Calhoun S."/>
            <person name="Haridas S."/>
            <person name="Kuo A."/>
            <person name="Mondo S."/>
            <person name="Pangilinan J."/>
            <person name="Riley R."/>
            <person name="LaButti K."/>
            <person name="Andreopoulos B."/>
            <person name="Lipzen A."/>
            <person name="Chen C."/>
            <person name="Yan M."/>
            <person name="Daum C."/>
            <person name="Ng V."/>
            <person name="Clum A."/>
            <person name="Steindorff A."/>
            <person name="Ohm R.A."/>
            <person name="Martin F."/>
            <person name="Silar P."/>
            <person name="Natvig D.O."/>
            <person name="Lalanne C."/>
            <person name="Gautier V."/>
            <person name="Ament-Velasquez S.L."/>
            <person name="Kruys A."/>
            <person name="Hutchinson M.I."/>
            <person name="Powell A.J."/>
            <person name="Barry K."/>
            <person name="Miller A.N."/>
            <person name="Grigoriev I.V."/>
            <person name="Debuchy R."/>
            <person name="Gladieux P."/>
            <person name="Hiltunen Thoren M."/>
            <person name="Johannesson H."/>
        </authorList>
    </citation>
    <scope>NUCLEOTIDE SEQUENCE</scope>
    <source>
        <strain evidence="12">CBS 538.74</strain>
    </source>
</reference>
<dbReference type="CDD" id="cd05693">
    <property type="entry name" value="S1_Rrp5_repeat_hs1_sc1"/>
    <property type="match status" value="1"/>
</dbReference>
<keyword evidence="6" id="KW-0539">Nucleus</keyword>
<evidence type="ECO:0000256" key="8">
    <source>
        <dbReference type="ARBA" id="ARBA00073619"/>
    </source>
</evidence>
<comment type="subcellular location">
    <subcellularLocation>
        <location evidence="1">Nucleus</location>
        <location evidence="1">Nucleolus</location>
    </subcellularLocation>
</comment>
<dbReference type="InterPro" id="IPR057302">
    <property type="entry name" value="Rrp5_S1"/>
</dbReference>
<dbReference type="Proteomes" id="UP001302745">
    <property type="component" value="Unassembled WGS sequence"/>
</dbReference>
<dbReference type="InterPro" id="IPR012340">
    <property type="entry name" value="NA-bd_OB-fold"/>
</dbReference>
<dbReference type="InterPro" id="IPR048059">
    <property type="entry name" value="Rrp5_S1_rpt_hs1_sc1"/>
</dbReference>
<sequence length="1822" mass="198485">MGSLKRKEGPNGTSASKSARPATEARPSKRAKASESRKDDGKKGAKSAKYAKDAKDKDAKDKDAKEPKSPAKPAADSVVTKSEEPLFPRGGGSVLTPLEQKQISIQAKKDVLFEEQSTGQKGETATRKRRRKSRADDSGTTAVKDEDEVKVEGLNFKRLVKGSLVLGTVCAINLLDIAIALPNNLVGHVPITAISESLTQRLQATAENENDEEESEDGAADDVDLNSLFQIGQYVRAHVTSTLDESAPGKSKRHIGLSLEPLYANMGMSEQDVVENCMLMASVVSVEDHGFVMDISISESNLKGFLPRKQVDKSIPEESIQPGSVMLCIVAGKAASGKVVQLSTLADRLGNPKNTASEATTIGSFLPGTVADVLVSEVTQHGVVGKVMGHLDVTADLVHSGAGPDGVDIADKYKVGSRVKARVICTFPAAKMPKLGISVLPHVLSLKPKTASKGSQDVLPTQILSHSAIVDDCKVERVEPGIGLYVDVGVEGVPGFVHISRVKDGKVDSLFESSGPYKVGSVHPGRVVGYNPFDGMFLLSFEKQVLEQPFLRIEDIPVGAVVPGVVEKLVINQHGLGGLIVNIADGISGLVPEMHLSDVHLQHPEKKFREGMKVKARVLSTNPAKHQLRLTLKKTLVNSEAPPIKSYDELAVGLQVPGTIVSVLQHGAIVQFYGRLRGFLPVSEMSEAYIQDPKEHFRAGQTVSIYVISFDPEASRLIVSCKDPSAFGLEKQLALKKLQIGDLVSAKVTQKTDDDILVELTDNSLRAILPVGHLTDKSVSKTQSALKKIHVNQTLSELVVLEKNEGRRSITLSHKPSLVQASKDGKLLASVDDARLGDTVSGFVRNITATAVFVQFAGKLTALLPKSMMPRDAQEKPGFGMHKSQSLAVKITSVDKDLGRLVVAIPSTGDEDVRRSAKTTEKAVNSLDDPITSVDDLAIGKLTKARVKSAKETQLNVQIADNIQGRVDVSQVFDKWEDIPDPKRPLKRFKPNDIVQVRVLGIHDARNHRFLPITHRSSHSVLELSTKPSDLKEDTLPEPLSLDQIEVGSTFLAFVNNVASNYLWVNLSPNVRGRISAMEASDDLSKLANLEKSFPVGCALQVRVLAVDKEKERVDLSARTAGAANQLPWDKMQQGLVLPAKITKVNDRQVIVKLSELVAGPVHMADLADDYDEANPLSHTKNDIVRVAIVEVDKSNKRMRLSMRPSRVLNSSLPVKDKEVTKSTTLNVGDIIRGFVKNVSDKGLFVSLGGDVVALVKIRNLSDSYLKDWKEHFQVDQLVKGRIIALDDGRIEMNLKPSVVDKDYVPLTTIADLKEGQTITGKVRKVEEFGAFIDINGSMNLSGLCHRSEMADRTVKDAKTLYNEGDRVKARILKVDLEKKRINLGLKPSYFKDGEGDDMDVDSEDEDAGAALDGEEDSEDEVMSDAGGAVLIAGSDDEDDEDEDEEDDGSDIEMGDAAEEGLTGLDAGGFDWTAKALDADDNANASLADGPSKKAKKRREPQGIVDKTAELDINGPQTSSDYERLLLGQPDSSELWIAYMASQMQVNDLASARQVAERAIKTINIKEETEKLNVWIAFLNLEVAYGTDETVEDIFKRACTYNDDQEVHERLASIYIQSGKHKEADDLFEKILKKYGSRSAHVWINYAHFLHMTAHQADRARQLVKRATQVLGNAGNGSNTSHLYVSLLPRFAALEFRAPHGDREQGRTLFESLLATYPKKFDLWNQLLDLETSSSSAAVDVDNVAVVRDLFERGSKVKGLKPRQAKAWFRRWALWEEEKGDGKSRERVSAKAQEWARLAGERKGAAAASAAAAAGEEGEDEE</sequence>
<feature type="region of interest" description="Disordered" evidence="10">
    <location>
        <begin position="1483"/>
        <end position="1505"/>
    </location>
</feature>
<accession>A0AAN6VIA1</accession>
<feature type="domain" description="S1 motif" evidence="11">
    <location>
        <begin position="162"/>
        <end position="260"/>
    </location>
</feature>
<dbReference type="GO" id="GO:0032040">
    <property type="term" value="C:small-subunit processome"/>
    <property type="evidence" value="ECO:0007669"/>
    <property type="project" value="TreeGrafter"/>
</dbReference>
<dbReference type="SMART" id="SM00316">
    <property type="entry name" value="S1"/>
    <property type="match status" value="13"/>
</dbReference>
<dbReference type="GO" id="GO:0003723">
    <property type="term" value="F:RNA binding"/>
    <property type="evidence" value="ECO:0007669"/>
    <property type="project" value="TreeGrafter"/>
</dbReference>
<dbReference type="PANTHER" id="PTHR23270:SF10">
    <property type="entry name" value="PROTEIN RRP5 HOMOLOG"/>
    <property type="match status" value="1"/>
</dbReference>
<feature type="domain" description="S1 motif" evidence="11">
    <location>
        <begin position="940"/>
        <end position="1016"/>
    </location>
</feature>
<feature type="domain" description="S1 motif" evidence="11">
    <location>
        <begin position="1135"/>
        <end position="1204"/>
    </location>
</feature>
<comment type="function">
    <text evidence="7">Involved in the biogenesis of rRNA. Required for the formation of 18S and 5.8S rRNA.</text>
</comment>
<dbReference type="InterPro" id="IPR048058">
    <property type="entry name" value="Rrp5_S1_rpt_hs11_sc8"/>
</dbReference>
<proteinExistence type="predicted"/>
<dbReference type="InterPro" id="IPR045209">
    <property type="entry name" value="Rrp5"/>
</dbReference>
<evidence type="ECO:0000256" key="2">
    <source>
        <dbReference type="ARBA" id="ARBA00022517"/>
    </source>
</evidence>
<dbReference type="PANTHER" id="PTHR23270">
    <property type="entry name" value="PROGRAMMED CELL DEATH PROTEIN 11 PRE-RRNA PROCESSING PROTEIN RRP5"/>
    <property type="match status" value="1"/>
</dbReference>
<feature type="domain" description="S1 motif" evidence="11">
    <location>
        <begin position="1048"/>
        <end position="1119"/>
    </location>
</feature>
<evidence type="ECO:0000313" key="12">
    <source>
        <dbReference type="EMBL" id="KAK4152072.1"/>
    </source>
</evidence>
<feature type="compositionally biased region" description="Acidic residues" evidence="10">
    <location>
        <begin position="1435"/>
        <end position="1453"/>
    </location>
</feature>
<dbReference type="SUPFAM" id="SSF48452">
    <property type="entry name" value="TPR-like"/>
    <property type="match status" value="2"/>
</dbReference>